<proteinExistence type="predicted"/>
<reference evidence="1" key="1">
    <citation type="journal article" date="2014" name="Front. Microbiol.">
        <title>High frequency of phylogenetically diverse reductive dehalogenase-homologous genes in deep subseafloor sedimentary metagenomes.</title>
        <authorList>
            <person name="Kawai M."/>
            <person name="Futagami T."/>
            <person name="Toyoda A."/>
            <person name="Takaki Y."/>
            <person name="Nishi S."/>
            <person name="Hori S."/>
            <person name="Arai W."/>
            <person name="Tsubouchi T."/>
            <person name="Morono Y."/>
            <person name="Uchiyama I."/>
            <person name="Ito T."/>
            <person name="Fujiyama A."/>
            <person name="Inagaki F."/>
            <person name="Takami H."/>
        </authorList>
    </citation>
    <scope>NUCLEOTIDE SEQUENCE</scope>
    <source>
        <strain evidence="1">Expedition CK06-06</strain>
    </source>
</reference>
<comment type="caution">
    <text evidence="1">The sequence shown here is derived from an EMBL/GenBank/DDBJ whole genome shotgun (WGS) entry which is preliminary data.</text>
</comment>
<organism evidence="1">
    <name type="scientific">marine sediment metagenome</name>
    <dbReference type="NCBI Taxonomy" id="412755"/>
    <lineage>
        <taxon>unclassified sequences</taxon>
        <taxon>metagenomes</taxon>
        <taxon>ecological metagenomes</taxon>
    </lineage>
</organism>
<protein>
    <submittedName>
        <fullName evidence="1">Uncharacterized protein</fullName>
    </submittedName>
</protein>
<name>X1KLK7_9ZZZZ</name>
<dbReference type="EMBL" id="BARV01003506">
    <property type="protein sequence ID" value="GAI07957.1"/>
    <property type="molecule type" value="Genomic_DNA"/>
</dbReference>
<dbReference type="AlphaFoldDB" id="X1KLK7"/>
<evidence type="ECO:0000313" key="1">
    <source>
        <dbReference type="EMBL" id="GAI07957.1"/>
    </source>
</evidence>
<feature type="non-terminal residue" evidence="1">
    <location>
        <position position="1"/>
    </location>
</feature>
<accession>X1KLK7</accession>
<sequence>NVVLLYRRRHCDLPKQYDNLYVESERNHNTRKTDSQKAGVDLGFTSKFASPDWTMLITSKSLDMSKITPRV</sequence>
<gene>
    <name evidence="1" type="ORF">S06H3_08343</name>
</gene>